<evidence type="ECO:0000313" key="3">
    <source>
        <dbReference type="Proteomes" id="UP000092124"/>
    </source>
</evidence>
<protein>
    <submittedName>
        <fullName evidence="2">Uncharacterized protein</fullName>
    </submittedName>
</protein>
<name>A0A1A6FUW8_NEOLE</name>
<evidence type="ECO:0000256" key="1">
    <source>
        <dbReference type="SAM" id="MobiDB-lite"/>
    </source>
</evidence>
<gene>
    <name evidence="2" type="ORF">A6R68_11505</name>
</gene>
<accession>A0A1A6FUW8</accession>
<feature type="region of interest" description="Disordered" evidence="1">
    <location>
        <begin position="1"/>
        <end position="23"/>
    </location>
</feature>
<comment type="caution">
    <text evidence="2">The sequence shown here is derived from an EMBL/GenBank/DDBJ whole genome shotgun (WGS) entry which is preliminary data.</text>
</comment>
<dbReference type="EMBL" id="LZPO01117145">
    <property type="protein sequence ID" value="OBS57364.1"/>
    <property type="molecule type" value="Genomic_DNA"/>
</dbReference>
<sequence>MPSCAPGHSDRGQLHLLPPRQGKPQRSPLYMLLWQSLNQVLFPVTRSNDPMSAQRPNRDFQGIL</sequence>
<keyword evidence="3" id="KW-1185">Reference proteome</keyword>
<dbReference type="Proteomes" id="UP000092124">
    <property type="component" value="Unassembled WGS sequence"/>
</dbReference>
<evidence type="ECO:0000313" key="2">
    <source>
        <dbReference type="EMBL" id="OBS57364.1"/>
    </source>
</evidence>
<reference evidence="2 3" key="1">
    <citation type="submission" date="2016-06" db="EMBL/GenBank/DDBJ databases">
        <title>The Draft Genome Sequence and Annotation of the Desert Woodrat Neotoma lepida.</title>
        <authorList>
            <person name="Campbell M."/>
            <person name="Oakeson K.F."/>
            <person name="Yandell M."/>
            <person name="Halpert J.R."/>
            <person name="Dearing D."/>
        </authorList>
    </citation>
    <scope>NUCLEOTIDE SEQUENCE [LARGE SCALE GENOMIC DNA]</scope>
    <source>
        <strain evidence="2">417</strain>
        <tissue evidence="2">Liver</tissue>
    </source>
</reference>
<organism evidence="2 3">
    <name type="scientific">Neotoma lepida</name>
    <name type="common">Desert woodrat</name>
    <dbReference type="NCBI Taxonomy" id="56216"/>
    <lineage>
        <taxon>Eukaryota</taxon>
        <taxon>Metazoa</taxon>
        <taxon>Chordata</taxon>
        <taxon>Craniata</taxon>
        <taxon>Vertebrata</taxon>
        <taxon>Euteleostomi</taxon>
        <taxon>Mammalia</taxon>
        <taxon>Eutheria</taxon>
        <taxon>Euarchontoglires</taxon>
        <taxon>Glires</taxon>
        <taxon>Rodentia</taxon>
        <taxon>Myomorpha</taxon>
        <taxon>Muroidea</taxon>
        <taxon>Cricetidae</taxon>
        <taxon>Neotominae</taxon>
        <taxon>Neotoma</taxon>
    </lineage>
</organism>
<proteinExistence type="predicted"/>
<dbReference type="AlphaFoldDB" id="A0A1A6FUW8"/>